<reference evidence="1" key="1">
    <citation type="journal article" date="2013" name="Nat. Commun.">
        <title>Whole-genome sequencing of Oryza brachyantha reveals mechanisms underlying Oryza genome evolution.</title>
        <authorList>
            <person name="Chen J."/>
            <person name="Huang Q."/>
            <person name="Gao D."/>
            <person name="Wang J."/>
            <person name="Lang Y."/>
            <person name="Liu T."/>
            <person name="Li B."/>
            <person name="Bai Z."/>
            <person name="Luis Goicoechea J."/>
            <person name="Liang C."/>
            <person name="Chen C."/>
            <person name="Zhang W."/>
            <person name="Sun S."/>
            <person name="Liao Y."/>
            <person name="Zhang X."/>
            <person name="Yang L."/>
            <person name="Song C."/>
            <person name="Wang M."/>
            <person name="Shi J."/>
            <person name="Liu G."/>
            <person name="Liu J."/>
            <person name="Zhou H."/>
            <person name="Zhou W."/>
            <person name="Yu Q."/>
            <person name="An N."/>
            <person name="Chen Y."/>
            <person name="Cai Q."/>
            <person name="Wang B."/>
            <person name="Liu B."/>
            <person name="Min J."/>
            <person name="Huang Y."/>
            <person name="Wu H."/>
            <person name="Li Z."/>
            <person name="Zhang Y."/>
            <person name="Yin Y."/>
            <person name="Song W."/>
            <person name="Jiang J."/>
            <person name="Jackson S.A."/>
            <person name="Wing R.A."/>
            <person name="Wang J."/>
            <person name="Chen M."/>
        </authorList>
    </citation>
    <scope>NUCLEOTIDE SEQUENCE [LARGE SCALE GENOMIC DNA]</scope>
    <source>
        <strain evidence="1">cv. IRGC 101232</strain>
    </source>
</reference>
<organism evidence="1">
    <name type="scientific">Oryza brachyantha</name>
    <name type="common">malo sina</name>
    <dbReference type="NCBI Taxonomy" id="4533"/>
    <lineage>
        <taxon>Eukaryota</taxon>
        <taxon>Viridiplantae</taxon>
        <taxon>Streptophyta</taxon>
        <taxon>Embryophyta</taxon>
        <taxon>Tracheophyta</taxon>
        <taxon>Spermatophyta</taxon>
        <taxon>Magnoliopsida</taxon>
        <taxon>Liliopsida</taxon>
        <taxon>Poales</taxon>
        <taxon>Poaceae</taxon>
        <taxon>BOP clade</taxon>
        <taxon>Oryzoideae</taxon>
        <taxon>Oryzeae</taxon>
        <taxon>Oryzinae</taxon>
        <taxon>Oryza</taxon>
    </lineage>
</organism>
<accession>J3M0K4</accession>
<dbReference type="Proteomes" id="UP000006038">
    <property type="component" value="Chromosome 4"/>
</dbReference>
<protein>
    <submittedName>
        <fullName evidence="1">Uncharacterized protein</fullName>
    </submittedName>
</protein>
<dbReference type="AlphaFoldDB" id="J3M0K4"/>
<proteinExistence type="predicted"/>
<evidence type="ECO:0000313" key="2">
    <source>
        <dbReference type="Proteomes" id="UP000006038"/>
    </source>
</evidence>
<dbReference type="Gramene" id="OB04G29290.1">
    <property type="protein sequence ID" value="OB04G29290.1"/>
    <property type="gene ID" value="OB04G29290"/>
</dbReference>
<reference evidence="1" key="2">
    <citation type="submission" date="2013-04" db="UniProtKB">
        <authorList>
            <consortium name="EnsemblPlants"/>
        </authorList>
    </citation>
    <scope>IDENTIFICATION</scope>
</reference>
<name>J3M0K4_ORYBR</name>
<dbReference type="HOGENOM" id="CLU_3351855_0_0_1"/>
<keyword evidence="2" id="KW-1185">Reference proteome</keyword>
<sequence length="37" mass="4466">MFPSMFVYIPHNQKNWRAESMSHAYTVTNYSLLLFLQ</sequence>
<dbReference type="EnsemblPlants" id="OB04G29290.1">
    <property type="protein sequence ID" value="OB04G29290.1"/>
    <property type="gene ID" value="OB04G29290"/>
</dbReference>
<evidence type="ECO:0000313" key="1">
    <source>
        <dbReference type="EnsemblPlants" id="OB04G29290.1"/>
    </source>
</evidence>